<reference evidence="3 4" key="1">
    <citation type="journal article" date="2015" name="Genome Announc.">
        <title>Expanding the biotechnology potential of lactobacilli through comparative genomics of 213 strains and associated genera.</title>
        <authorList>
            <person name="Sun Z."/>
            <person name="Harris H.M."/>
            <person name="McCann A."/>
            <person name="Guo C."/>
            <person name="Argimon S."/>
            <person name="Zhang W."/>
            <person name="Yang X."/>
            <person name="Jeffery I.B."/>
            <person name="Cooney J.C."/>
            <person name="Kagawa T.F."/>
            <person name="Liu W."/>
            <person name="Song Y."/>
            <person name="Salvetti E."/>
            <person name="Wrobel A."/>
            <person name="Rasinkangas P."/>
            <person name="Parkhill J."/>
            <person name="Rea M.C."/>
            <person name="O'Sullivan O."/>
            <person name="Ritari J."/>
            <person name="Douillard F.P."/>
            <person name="Paul Ross R."/>
            <person name="Yang R."/>
            <person name="Briner A.E."/>
            <person name="Felis G.E."/>
            <person name="de Vos W.M."/>
            <person name="Barrangou R."/>
            <person name="Klaenhammer T.R."/>
            <person name="Caufield P.W."/>
            <person name="Cui Y."/>
            <person name="Zhang H."/>
            <person name="O'Toole P.W."/>
        </authorList>
    </citation>
    <scope>NUCLEOTIDE SEQUENCE [LARGE SCALE GENOMIC DNA]</scope>
    <source>
        <strain evidence="3 4">DSM 16045</strain>
    </source>
</reference>
<dbReference type="AlphaFoldDB" id="A0A0R1V914"/>
<comment type="caution">
    <text evidence="3">The sequence shown here is derived from an EMBL/GenBank/DDBJ whole genome shotgun (WGS) entry which is preliminary data.</text>
</comment>
<dbReference type="PATRIC" id="fig|1423749.3.peg.1234"/>
<dbReference type="RefSeq" id="WP_056937984.1">
    <property type="nucleotide sequence ID" value="NZ_AZFN01000033.1"/>
</dbReference>
<feature type="region of interest" description="Disordered" evidence="2">
    <location>
        <begin position="116"/>
        <end position="153"/>
    </location>
</feature>
<feature type="coiled-coil region" evidence="1">
    <location>
        <begin position="79"/>
        <end position="113"/>
    </location>
</feature>
<evidence type="ECO:0000256" key="1">
    <source>
        <dbReference type="SAM" id="Coils"/>
    </source>
</evidence>
<name>A0A0R1V914_9LACO</name>
<evidence type="ECO:0008006" key="5">
    <source>
        <dbReference type="Google" id="ProtNLM"/>
    </source>
</evidence>
<protein>
    <recommendedName>
        <fullName evidence="5">Replication protein B</fullName>
    </recommendedName>
</protein>
<dbReference type="EMBL" id="AZFN01000033">
    <property type="protein sequence ID" value="KRM00459.1"/>
    <property type="molecule type" value="Genomic_DNA"/>
</dbReference>
<organism evidence="3 4">
    <name type="scientific">Limosilactobacillus gastricus DSM 16045</name>
    <dbReference type="NCBI Taxonomy" id="1423749"/>
    <lineage>
        <taxon>Bacteria</taxon>
        <taxon>Bacillati</taxon>
        <taxon>Bacillota</taxon>
        <taxon>Bacilli</taxon>
        <taxon>Lactobacillales</taxon>
        <taxon>Lactobacillaceae</taxon>
        <taxon>Limosilactobacillus</taxon>
    </lineage>
</organism>
<dbReference type="Proteomes" id="UP000051739">
    <property type="component" value="Unassembled WGS sequence"/>
</dbReference>
<evidence type="ECO:0000256" key="2">
    <source>
        <dbReference type="SAM" id="MobiDB-lite"/>
    </source>
</evidence>
<feature type="compositionally biased region" description="Basic and acidic residues" evidence="2">
    <location>
        <begin position="132"/>
        <end position="146"/>
    </location>
</feature>
<keyword evidence="4" id="KW-1185">Reference proteome</keyword>
<gene>
    <name evidence="3" type="ORF">FC60_GL001207</name>
</gene>
<accession>A0A0R1V914</accession>
<sequence>MKTVKTVRELAEEFGVTKPAINKRLTPEIREKYVTVEIINGVKTLLINDEGEKYLAEAFNSSSYRGTITNNEDYKSQLIELLKEQNKGLQEEIENKNEQIRGLQRILDQEQQLQLMLGRKPQSPNESSGQEEETKVEKEQETDKVNKSWWHFW</sequence>
<evidence type="ECO:0000313" key="4">
    <source>
        <dbReference type="Proteomes" id="UP000051739"/>
    </source>
</evidence>
<proteinExistence type="predicted"/>
<keyword evidence="1" id="KW-0175">Coiled coil</keyword>
<evidence type="ECO:0000313" key="3">
    <source>
        <dbReference type="EMBL" id="KRM00459.1"/>
    </source>
</evidence>